<evidence type="ECO:0000313" key="1">
    <source>
        <dbReference type="EMBL" id="RON13683.1"/>
    </source>
</evidence>
<dbReference type="Proteomes" id="UP000284002">
    <property type="component" value="Unassembled WGS sequence"/>
</dbReference>
<gene>
    <name evidence="1" type="ORF">BK662_21285</name>
    <name evidence="2" type="ORF">BK662_21410</name>
</gene>
<name>A0A423HKH9_9PSED</name>
<comment type="caution">
    <text evidence="2">The sequence shown here is derived from an EMBL/GenBank/DDBJ whole genome shotgun (WGS) entry which is preliminary data.</text>
</comment>
<evidence type="ECO:0000313" key="2">
    <source>
        <dbReference type="EMBL" id="RON13702.1"/>
    </source>
</evidence>
<protein>
    <recommendedName>
        <fullName evidence="4">Lipoprotein</fullName>
    </recommendedName>
</protein>
<dbReference type="EMBL" id="MOBM01000038">
    <property type="protein sequence ID" value="RON13683.1"/>
    <property type="molecule type" value="Genomic_DNA"/>
</dbReference>
<evidence type="ECO:0008006" key="4">
    <source>
        <dbReference type="Google" id="ProtNLM"/>
    </source>
</evidence>
<evidence type="ECO:0000313" key="3">
    <source>
        <dbReference type="Proteomes" id="UP000284002"/>
    </source>
</evidence>
<organism evidence="2 3">
    <name type="scientific">Pseudomonas frederiksbergensis</name>
    <dbReference type="NCBI Taxonomy" id="104087"/>
    <lineage>
        <taxon>Bacteria</taxon>
        <taxon>Pseudomonadati</taxon>
        <taxon>Pseudomonadota</taxon>
        <taxon>Gammaproteobacteria</taxon>
        <taxon>Pseudomonadales</taxon>
        <taxon>Pseudomonadaceae</taxon>
        <taxon>Pseudomonas</taxon>
    </lineage>
</organism>
<accession>A0A423HKH9</accession>
<sequence>MRFFTSFMFVCGVVSLAGCVTNARKPDNDLKATLAQPLVQESIMREGDLLSFQLLLPQSNNTLRTSVQIEAGCSSPQLHLLYLDGARRVYSMGSSQYSPARALSADLQTTLAANPTFVQACAQTPKTDWRLVKTNDSNWVLLDRNSVSTDNGETRFWAAFDNPAVLNDLPYNAPYAQKRERFAVSCATGTFKLLAGYDLDARNRVSDGRVDVSPTPQPIAGSNADYQALFALVCGNGQQTARLESFKPRLKASAKIALQSVQPEVLTAIGQLNLGQPVHSLKFVRTGGTATYKGKTSPAGEDRFISSDVPSGQLNITARGDGYESQEVSWRGLIPLVSKASFGGSGGMAQSSALSRLNFSGDWKTLPIGKTVSYTYNSATLNSIVGAYGDTPKTNRCKVERELKASELNLDLSGNAKALACTEESDKYQRVDHVYYLADYGYFFKAGTDKNSFFYSDYRIDTVE</sequence>
<reference evidence="2 3" key="1">
    <citation type="submission" date="2016-10" db="EMBL/GenBank/DDBJ databases">
        <title>Comparative genome analysis of multiple Pseudomonas spp. focuses on biocontrol and plant growth promoting traits.</title>
        <authorList>
            <person name="Tao X.-Y."/>
            <person name="Taylor C.G."/>
        </authorList>
    </citation>
    <scope>NUCLEOTIDE SEQUENCE [LARGE SCALE GENOMIC DNA]</scope>
    <source>
        <strain evidence="2 3">36C6</strain>
    </source>
</reference>
<dbReference type="AlphaFoldDB" id="A0A423HKH9"/>
<dbReference type="PROSITE" id="PS51257">
    <property type="entry name" value="PROKAR_LIPOPROTEIN"/>
    <property type="match status" value="1"/>
</dbReference>
<proteinExistence type="predicted"/>
<dbReference type="EMBL" id="MOBM01000038">
    <property type="protein sequence ID" value="RON13702.1"/>
    <property type="molecule type" value="Genomic_DNA"/>
</dbReference>